<feature type="domain" description="Tll0287-like" evidence="2">
    <location>
        <begin position="70"/>
        <end position="157"/>
    </location>
</feature>
<sequence precursor="true">MSSRVRRMGWFSGWAVVASLALAAGWSASASGPEAGSDPALERTRAQAKMLDDLFKVAVVDITNRYNGQPAVKVAKSLFAAAEQKQYFKAKLMDATGNPLDEANVPKDDFEKRAAEAMRSGKTYLEQVTGQGESRRLRVATIVPAVTEKCARCHGVQKGDLLGFLSYDLPVK</sequence>
<feature type="chain" id="PRO_5022733476" description="Tll0287-like domain-containing protein" evidence="1">
    <location>
        <begin position="24"/>
        <end position="172"/>
    </location>
</feature>
<keyword evidence="1" id="KW-0732">Signal</keyword>
<dbReference type="KEGG" id="agv:OJF2_31910"/>
<dbReference type="RefSeq" id="WP_148594540.1">
    <property type="nucleotide sequence ID" value="NZ_CP042997.1"/>
</dbReference>
<reference evidence="3 4" key="1">
    <citation type="submission" date="2019-08" db="EMBL/GenBank/DDBJ databases">
        <title>Deep-cultivation of Planctomycetes and their phenomic and genomic characterization uncovers novel biology.</title>
        <authorList>
            <person name="Wiegand S."/>
            <person name="Jogler M."/>
            <person name="Boedeker C."/>
            <person name="Pinto D."/>
            <person name="Vollmers J."/>
            <person name="Rivas-Marin E."/>
            <person name="Kohn T."/>
            <person name="Peeters S.H."/>
            <person name="Heuer A."/>
            <person name="Rast P."/>
            <person name="Oberbeckmann S."/>
            <person name="Bunk B."/>
            <person name="Jeske O."/>
            <person name="Meyerdierks A."/>
            <person name="Storesund J.E."/>
            <person name="Kallscheuer N."/>
            <person name="Luecker S."/>
            <person name="Lage O.M."/>
            <person name="Pohl T."/>
            <person name="Merkel B.J."/>
            <person name="Hornburger P."/>
            <person name="Mueller R.-W."/>
            <person name="Bruemmer F."/>
            <person name="Labrenz M."/>
            <person name="Spormann A.M."/>
            <person name="Op den Camp H."/>
            <person name="Overmann J."/>
            <person name="Amann R."/>
            <person name="Jetten M.S.M."/>
            <person name="Mascher T."/>
            <person name="Medema M.H."/>
            <person name="Devos D.P."/>
            <person name="Kaster A.-K."/>
            <person name="Ovreas L."/>
            <person name="Rohde M."/>
            <person name="Galperin M.Y."/>
            <person name="Jogler C."/>
        </authorList>
    </citation>
    <scope>NUCLEOTIDE SEQUENCE [LARGE SCALE GENOMIC DNA]</scope>
    <source>
        <strain evidence="3 4">OJF2</strain>
    </source>
</reference>
<accession>A0A5B9W3W2</accession>
<keyword evidence="4" id="KW-1185">Reference proteome</keyword>
<dbReference type="Proteomes" id="UP000324233">
    <property type="component" value="Chromosome"/>
</dbReference>
<feature type="signal peptide" evidence="1">
    <location>
        <begin position="1"/>
        <end position="23"/>
    </location>
</feature>
<protein>
    <recommendedName>
        <fullName evidence="2">Tll0287-like domain-containing protein</fullName>
    </recommendedName>
</protein>
<gene>
    <name evidence="3" type="ORF">OJF2_31910</name>
</gene>
<dbReference type="Pfam" id="PF11845">
    <property type="entry name" value="Tll0287-like"/>
    <property type="match status" value="1"/>
</dbReference>
<dbReference type="AlphaFoldDB" id="A0A5B9W3W2"/>
<dbReference type="InterPro" id="IPR021796">
    <property type="entry name" value="Tll0287-like_dom"/>
</dbReference>
<organism evidence="3 4">
    <name type="scientific">Aquisphaera giovannonii</name>
    <dbReference type="NCBI Taxonomy" id="406548"/>
    <lineage>
        <taxon>Bacteria</taxon>
        <taxon>Pseudomonadati</taxon>
        <taxon>Planctomycetota</taxon>
        <taxon>Planctomycetia</taxon>
        <taxon>Isosphaerales</taxon>
        <taxon>Isosphaeraceae</taxon>
        <taxon>Aquisphaera</taxon>
    </lineage>
</organism>
<name>A0A5B9W3W2_9BACT</name>
<evidence type="ECO:0000256" key="1">
    <source>
        <dbReference type="SAM" id="SignalP"/>
    </source>
</evidence>
<dbReference type="EMBL" id="CP042997">
    <property type="protein sequence ID" value="QEH34650.1"/>
    <property type="molecule type" value="Genomic_DNA"/>
</dbReference>
<evidence type="ECO:0000313" key="3">
    <source>
        <dbReference type="EMBL" id="QEH34650.1"/>
    </source>
</evidence>
<evidence type="ECO:0000259" key="2">
    <source>
        <dbReference type="Pfam" id="PF11845"/>
    </source>
</evidence>
<dbReference type="OrthoDB" id="5568461at2"/>
<proteinExistence type="predicted"/>
<evidence type="ECO:0000313" key="4">
    <source>
        <dbReference type="Proteomes" id="UP000324233"/>
    </source>
</evidence>